<keyword evidence="2" id="KW-0040">ANK repeat</keyword>
<evidence type="ECO:0000256" key="2">
    <source>
        <dbReference type="ARBA" id="ARBA00023043"/>
    </source>
</evidence>
<accession>A0A4Y7Q960</accession>
<evidence type="ECO:0008006" key="5">
    <source>
        <dbReference type="Google" id="ProtNLM"/>
    </source>
</evidence>
<dbReference type="Proteomes" id="UP000294933">
    <property type="component" value="Unassembled WGS sequence"/>
</dbReference>
<dbReference type="GO" id="GO:0000976">
    <property type="term" value="F:transcription cis-regulatory region binding"/>
    <property type="evidence" value="ECO:0007669"/>
    <property type="project" value="TreeGrafter"/>
</dbReference>
<dbReference type="SMART" id="SM00248">
    <property type="entry name" value="ANK"/>
    <property type="match status" value="3"/>
</dbReference>
<dbReference type="GO" id="GO:0005634">
    <property type="term" value="C:nucleus"/>
    <property type="evidence" value="ECO:0007669"/>
    <property type="project" value="TreeGrafter"/>
</dbReference>
<dbReference type="InterPro" id="IPR002110">
    <property type="entry name" value="Ankyrin_rpt"/>
</dbReference>
<reference evidence="3 4" key="1">
    <citation type="submission" date="2018-06" db="EMBL/GenBank/DDBJ databases">
        <title>A transcriptomic atlas of mushroom development highlights an independent origin of complex multicellularity.</title>
        <authorList>
            <consortium name="DOE Joint Genome Institute"/>
            <person name="Krizsan K."/>
            <person name="Almasi E."/>
            <person name="Merenyi Z."/>
            <person name="Sahu N."/>
            <person name="Viragh M."/>
            <person name="Koszo T."/>
            <person name="Mondo S."/>
            <person name="Kiss B."/>
            <person name="Balint B."/>
            <person name="Kues U."/>
            <person name="Barry K."/>
            <person name="Hegedus J.C."/>
            <person name="Henrissat B."/>
            <person name="Johnson J."/>
            <person name="Lipzen A."/>
            <person name="Ohm R."/>
            <person name="Nagy I."/>
            <person name="Pangilinan J."/>
            <person name="Yan J."/>
            <person name="Xiong Y."/>
            <person name="Grigoriev I.V."/>
            <person name="Hibbett D.S."/>
            <person name="Nagy L.G."/>
        </authorList>
    </citation>
    <scope>NUCLEOTIDE SEQUENCE [LARGE SCALE GENOMIC DNA]</scope>
    <source>
        <strain evidence="3 4">SZMC22713</strain>
    </source>
</reference>
<dbReference type="VEuPathDB" id="FungiDB:BD410DRAFT_112204"/>
<organism evidence="3 4">
    <name type="scientific">Rickenella mellea</name>
    <dbReference type="NCBI Taxonomy" id="50990"/>
    <lineage>
        <taxon>Eukaryota</taxon>
        <taxon>Fungi</taxon>
        <taxon>Dikarya</taxon>
        <taxon>Basidiomycota</taxon>
        <taxon>Agaricomycotina</taxon>
        <taxon>Agaricomycetes</taxon>
        <taxon>Hymenochaetales</taxon>
        <taxon>Rickenellaceae</taxon>
        <taxon>Rickenella</taxon>
    </lineage>
</organism>
<protein>
    <recommendedName>
        <fullName evidence="5">Ankyrin</fullName>
    </recommendedName>
</protein>
<dbReference type="SUPFAM" id="SSF48403">
    <property type="entry name" value="Ankyrin repeat"/>
    <property type="match status" value="1"/>
</dbReference>
<dbReference type="STRING" id="50990.A0A4Y7Q960"/>
<dbReference type="PANTHER" id="PTHR24193">
    <property type="entry name" value="ANKYRIN REPEAT PROTEIN"/>
    <property type="match status" value="1"/>
</dbReference>
<proteinExistence type="predicted"/>
<dbReference type="InterPro" id="IPR036770">
    <property type="entry name" value="Ankyrin_rpt-contain_sf"/>
</dbReference>
<dbReference type="EMBL" id="ML170167">
    <property type="protein sequence ID" value="TDL24193.1"/>
    <property type="molecule type" value="Genomic_DNA"/>
</dbReference>
<dbReference type="AlphaFoldDB" id="A0A4Y7Q960"/>
<sequence length="289" mass="32246">MPSTGPHIPKDVLERLLALSIMKGVRSVALSDSFDAIRLKIISHGMGIDDCPVGGPLRDGAQLTLLQIAAQTGDIPLAYDVIRLGASLDMKNSRGSTALHIAYEEYSRYQQACRISSNTVQSASDALSECLRCREIARVLVEQHATIDVVADDDPLKETVLHAACMLRDWDFIQLLIHHGAREKPNVNGMLPSHHLTPKEKRRLEDIISTAPTVRPPRICPCWSGEILSECHAREPKPFPSEFLCRCRSGRSYKRCCKARNIRRVEFWNAADEWIAPMDSLELPVHLPA</sequence>
<name>A0A4Y7Q960_9AGAM</name>
<dbReference type="OrthoDB" id="194358at2759"/>
<evidence type="ECO:0000313" key="3">
    <source>
        <dbReference type="EMBL" id="TDL24193.1"/>
    </source>
</evidence>
<dbReference type="Gene3D" id="1.25.40.20">
    <property type="entry name" value="Ankyrin repeat-containing domain"/>
    <property type="match status" value="1"/>
</dbReference>
<dbReference type="Pfam" id="PF00023">
    <property type="entry name" value="Ank"/>
    <property type="match status" value="1"/>
</dbReference>
<keyword evidence="1" id="KW-0677">Repeat</keyword>
<evidence type="ECO:0000313" key="4">
    <source>
        <dbReference type="Proteomes" id="UP000294933"/>
    </source>
</evidence>
<evidence type="ECO:0000256" key="1">
    <source>
        <dbReference type="ARBA" id="ARBA00022737"/>
    </source>
</evidence>
<dbReference type="InterPro" id="IPR050663">
    <property type="entry name" value="Ankyrin-SOCS_Box"/>
</dbReference>
<dbReference type="PANTHER" id="PTHR24193:SF121">
    <property type="entry name" value="ADA2A-CONTAINING COMPLEX COMPONENT 3, ISOFORM D"/>
    <property type="match status" value="1"/>
</dbReference>
<keyword evidence="4" id="KW-1185">Reference proteome</keyword>
<gene>
    <name evidence="3" type="ORF">BD410DRAFT_112204</name>
</gene>
<dbReference type="GO" id="GO:0045944">
    <property type="term" value="P:positive regulation of transcription by RNA polymerase II"/>
    <property type="evidence" value="ECO:0007669"/>
    <property type="project" value="TreeGrafter"/>
</dbReference>